<dbReference type="InterPro" id="IPR050263">
    <property type="entry name" value="Bact_Fimbrial_Adh_Pro"/>
</dbReference>
<reference evidence="2 3" key="1">
    <citation type="journal article" date="2014" name="Proc. Natl. Acad. Sci. U.S.A.">
        <title>Molecular dissection of the evolution of carbapenem-resistant multilocus sequence type 258 Klebsiella pneumoniae.</title>
        <authorList>
            <person name="Deleo F.R."/>
            <person name="Chen L."/>
            <person name="Porcella S.F."/>
            <person name="Martens C.A."/>
            <person name="Kobayashi S.D."/>
            <person name="Porter A.R."/>
            <person name="Chavda K.D."/>
            <person name="Jacobs M.R."/>
            <person name="Mathema B."/>
            <person name="Olsen R.J."/>
            <person name="Bonomo R.A."/>
            <person name="Musser J.M."/>
            <person name="Kreiswirth B.N."/>
        </authorList>
    </citation>
    <scope>NUCLEOTIDE SEQUENCE [LARGE SCALE GENOMIC DNA]</scope>
    <source>
        <strain evidence="2">30684/NJST258_2</strain>
    </source>
</reference>
<dbReference type="PANTHER" id="PTHR33420:SF25">
    <property type="entry name" value="PROTEIN FIMF"/>
    <property type="match status" value="1"/>
</dbReference>
<dbReference type="Proteomes" id="UP000019586">
    <property type="component" value="Chromosome"/>
</dbReference>
<dbReference type="PATRIC" id="fig|1420013.3.peg.934"/>
<proteinExistence type="predicted"/>
<dbReference type="Gene3D" id="2.60.40.1090">
    <property type="entry name" value="Fimbrial-type adhesion domain"/>
    <property type="match status" value="1"/>
</dbReference>
<dbReference type="PANTHER" id="PTHR33420">
    <property type="entry name" value="FIMBRIAL SUBUNIT ELFA-RELATED"/>
    <property type="match status" value="1"/>
</dbReference>
<dbReference type="KEGG" id="kps:KPNJ2_00976"/>
<dbReference type="Pfam" id="PF00419">
    <property type="entry name" value="Fimbrial"/>
    <property type="match status" value="1"/>
</dbReference>
<dbReference type="InterPro" id="IPR000259">
    <property type="entry name" value="Adhesion_dom_fimbrial"/>
</dbReference>
<dbReference type="HOGENOM" id="CLU_088965_0_2_6"/>
<feature type="domain" description="Fimbrial-type adhesion" evidence="1">
    <location>
        <begin position="60"/>
        <end position="209"/>
    </location>
</feature>
<gene>
    <name evidence="2" type="ORF">KPNJ2_00976</name>
</gene>
<sequence length="209" mass="22128">MARTLSAWPITVCRRRASSRRSVSFRSRAAKEIMMRTLQYLLGALFTLGAPAALAADSTIAISGYVRDNACTVAGESKDFTVDLQDNAAKQFYAVGATTPPVPFRIVLSPCGTSVTAVKVGFTGVADSVNTSLLKLDAGTSAAAGMGVEILDQQQSRLPVNAPSSTMTWTTLTPGQTNILNFYARLMATQVPVTAGHVNATATFTLEFQ</sequence>
<dbReference type="EMBL" id="CP006918">
    <property type="protein sequence ID" value="AHM77756.1"/>
    <property type="molecule type" value="Genomic_DNA"/>
</dbReference>
<dbReference type="InterPro" id="IPR036937">
    <property type="entry name" value="Adhesion_dom_fimbrial_sf"/>
</dbReference>
<dbReference type="InterPro" id="IPR008966">
    <property type="entry name" value="Adhesion_dom_sf"/>
</dbReference>
<name>W8VEC0_KLEPN</name>
<dbReference type="GO" id="GO:0009289">
    <property type="term" value="C:pilus"/>
    <property type="evidence" value="ECO:0007669"/>
    <property type="project" value="InterPro"/>
</dbReference>
<dbReference type="AlphaFoldDB" id="W8VEC0"/>
<evidence type="ECO:0000259" key="1">
    <source>
        <dbReference type="Pfam" id="PF00419"/>
    </source>
</evidence>
<dbReference type="GO" id="GO:0043709">
    <property type="term" value="P:cell adhesion involved in single-species biofilm formation"/>
    <property type="evidence" value="ECO:0007669"/>
    <property type="project" value="TreeGrafter"/>
</dbReference>
<evidence type="ECO:0000313" key="3">
    <source>
        <dbReference type="Proteomes" id="UP000019586"/>
    </source>
</evidence>
<accession>W8VEC0</accession>
<protein>
    <submittedName>
        <fullName evidence="2">FimF protein</fullName>
    </submittedName>
</protein>
<organism evidence="2 3">
    <name type="scientific">Klebsiella pneumoniae 30684/NJST258_2</name>
    <dbReference type="NCBI Taxonomy" id="1420013"/>
    <lineage>
        <taxon>Bacteria</taxon>
        <taxon>Pseudomonadati</taxon>
        <taxon>Pseudomonadota</taxon>
        <taxon>Gammaproteobacteria</taxon>
        <taxon>Enterobacterales</taxon>
        <taxon>Enterobacteriaceae</taxon>
        <taxon>Klebsiella/Raoultella group</taxon>
        <taxon>Klebsiella</taxon>
        <taxon>Klebsiella pneumoniae complex</taxon>
    </lineage>
</organism>
<dbReference type="SUPFAM" id="SSF49401">
    <property type="entry name" value="Bacterial adhesins"/>
    <property type="match status" value="1"/>
</dbReference>
<evidence type="ECO:0000313" key="2">
    <source>
        <dbReference type="EMBL" id="AHM77756.1"/>
    </source>
</evidence>